<dbReference type="Proteomes" id="UP000694561">
    <property type="component" value="Unplaced"/>
</dbReference>
<dbReference type="GO" id="GO:0008143">
    <property type="term" value="F:poly(A) binding"/>
    <property type="evidence" value="ECO:0007669"/>
    <property type="project" value="TreeGrafter"/>
</dbReference>
<dbReference type="GO" id="GO:0034046">
    <property type="term" value="F:poly(G) binding"/>
    <property type="evidence" value="ECO:0007669"/>
    <property type="project" value="TreeGrafter"/>
</dbReference>
<dbReference type="PANTHER" id="PTHR48033:SF14">
    <property type="entry name" value="MCG53108"/>
    <property type="match status" value="1"/>
</dbReference>
<dbReference type="Gene3D" id="3.30.70.330">
    <property type="match status" value="2"/>
</dbReference>
<dbReference type="PROSITE" id="PS50102">
    <property type="entry name" value="RRM"/>
    <property type="match status" value="2"/>
</dbReference>
<keyword evidence="7" id="KW-1185">Reference proteome</keyword>
<evidence type="ECO:0000256" key="2">
    <source>
        <dbReference type="ARBA" id="ARBA00023242"/>
    </source>
</evidence>
<dbReference type="InterPro" id="IPR000504">
    <property type="entry name" value="RRM_dom"/>
</dbReference>
<keyword evidence="2" id="KW-0539">Nucleus</keyword>
<dbReference type="SUPFAM" id="SSF54928">
    <property type="entry name" value="RNA-binding domain, RBD"/>
    <property type="match status" value="2"/>
</dbReference>
<evidence type="ECO:0000259" key="5">
    <source>
        <dbReference type="PROSITE" id="PS50102"/>
    </source>
</evidence>
<dbReference type="InterPro" id="IPR035979">
    <property type="entry name" value="RBD_domain_sf"/>
</dbReference>
<keyword evidence="3" id="KW-0694">RNA-binding</keyword>
<organism evidence="6 7">
    <name type="scientific">Monodon monoceros</name>
    <name type="common">Narwhal</name>
    <name type="synonym">Ceratodon monodon</name>
    <dbReference type="NCBI Taxonomy" id="40151"/>
    <lineage>
        <taxon>Eukaryota</taxon>
        <taxon>Metazoa</taxon>
        <taxon>Chordata</taxon>
        <taxon>Craniata</taxon>
        <taxon>Vertebrata</taxon>
        <taxon>Euteleostomi</taxon>
        <taxon>Mammalia</taxon>
        <taxon>Eutheria</taxon>
        <taxon>Laurasiatheria</taxon>
        <taxon>Artiodactyla</taxon>
        <taxon>Whippomorpha</taxon>
        <taxon>Cetacea</taxon>
        <taxon>Odontoceti</taxon>
        <taxon>Monodontidae</taxon>
        <taxon>Monodon</taxon>
    </lineage>
</organism>
<name>A0A8C6F6U2_MONMO</name>
<dbReference type="GeneTree" id="ENSGT00940000154426"/>
<evidence type="ECO:0000256" key="4">
    <source>
        <dbReference type="SAM" id="MobiDB-lite"/>
    </source>
</evidence>
<dbReference type="GO" id="GO:0005654">
    <property type="term" value="C:nucleoplasm"/>
    <property type="evidence" value="ECO:0007669"/>
    <property type="project" value="TreeGrafter"/>
</dbReference>
<reference evidence="6" key="2">
    <citation type="submission" date="2025-09" db="UniProtKB">
        <authorList>
            <consortium name="Ensembl"/>
        </authorList>
    </citation>
    <scope>IDENTIFICATION</scope>
</reference>
<feature type="domain" description="RRM" evidence="5">
    <location>
        <begin position="137"/>
        <end position="217"/>
    </location>
</feature>
<dbReference type="GO" id="GO:0010468">
    <property type="term" value="P:regulation of gene expression"/>
    <property type="evidence" value="ECO:0007669"/>
    <property type="project" value="TreeGrafter"/>
</dbReference>
<protein>
    <recommendedName>
        <fullName evidence="5">RRM domain-containing protein</fullName>
    </recommendedName>
</protein>
<comment type="subcellular location">
    <subcellularLocation>
        <location evidence="1">Nucleus</location>
    </subcellularLocation>
</comment>
<dbReference type="GO" id="GO:0000785">
    <property type="term" value="C:chromatin"/>
    <property type="evidence" value="ECO:0007669"/>
    <property type="project" value="TreeGrafter"/>
</dbReference>
<accession>A0A8C6F6U2</accession>
<dbReference type="InterPro" id="IPR012677">
    <property type="entry name" value="Nucleotide-bd_a/b_plait_sf"/>
</dbReference>
<evidence type="ECO:0000313" key="6">
    <source>
        <dbReference type="Ensembl" id="ENSMMNP00015013809.1"/>
    </source>
</evidence>
<dbReference type="Pfam" id="PF00076">
    <property type="entry name" value="RRM_1"/>
    <property type="match status" value="2"/>
</dbReference>
<dbReference type="AlphaFoldDB" id="A0A8C6F6U2"/>
<sequence length="309" mass="34791">KMQTARSRGPTSPRTSRVTSPANSHIPPLLSVEPEPDSLPPTNTAPPPASLRKMFIGGIPHDTSKQALLEYLAQFGEIIDFTIKTHPVSGVPRGFGFVLFKDHATVEKVLQVKEHKLDGKTIDLKRAKAIEFISLPRKVFVGGLNPRMSEVKIREYFGAFGVIENIELPVYKGTKKRRAFCFITYTDDKPVRRLLEARYHHLTDSGWCEIKIALPKEYFKSQCNYWGGRSSQANPSPCGGNPNAFGFIFSDQMYGNFPNAYNNQPIFNTYGGDYLLGRNYGIHGWRKQTCLPESHASHICNLKFSNHIF</sequence>
<dbReference type="Ensembl" id="ENSMMNT00015015149.1">
    <property type="protein sequence ID" value="ENSMMNP00015013809.1"/>
    <property type="gene ID" value="ENSMMNG00015010199.1"/>
</dbReference>
<evidence type="ECO:0000313" key="7">
    <source>
        <dbReference type="Proteomes" id="UP000694561"/>
    </source>
</evidence>
<reference evidence="6" key="1">
    <citation type="submission" date="2025-08" db="UniProtKB">
        <authorList>
            <consortium name="Ensembl"/>
        </authorList>
    </citation>
    <scope>IDENTIFICATION</scope>
</reference>
<feature type="domain" description="RRM" evidence="5">
    <location>
        <begin position="52"/>
        <end position="129"/>
    </location>
</feature>
<feature type="compositionally biased region" description="Low complexity" evidence="4">
    <location>
        <begin position="1"/>
        <end position="21"/>
    </location>
</feature>
<feature type="compositionally biased region" description="Pro residues" evidence="4">
    <location>
        <begin position="37"/>
        <end position="49"/>
    </location>
</feature>
<evidence type="ECO:0000256" key="3">
    <source>
        <dbReference type="PROSITE-ProRule" id="PRU00176"/>
    </source>
</evidence>
<dbReference type="PANTHER" id="PTHR48033">
    <property type="entry name" value="RNA-BINDING (RRM/RBD/RNP MOTIFS) FAMILY PROTEIN"/>
    <property type="match status" value="1"/>
</dbReference>
<feature type="region of interest" description="Disordered" evidence="4">
    <location>
        <begin position="1"/>
        <end position="50"/>
    </location>
</feature>
<proteinExistence type="predicted"/>
<evidence type="ECO:0000256" key="1">
    <source>
        <dbReference type="ARBA" id="ARBA00004123"/>
    </source>
</evidence>
<dbReference type="SMART" id="SM00360">
    <property type="entry name" value="RRM"/>
    <property type="match status" value="2"/>
</dbReference>